<evidence type="ECO:0000256" key="10">
    <source>
        <dbReference type="ARBA" id="ARBA00023239"/>
    </source>
</evidence>
<dbReference type="Pfam" id="PF07977">
    <property type="entry name" value="FabA"/>
    <property type="match status" value="2"/>
</dbReference>
<dbReference type="PROSITE" id="PS52004">
    <property type="entry name" value="KS3_2"/>
    <property type="match status" value="2"/>
</dbReference>
<gene>
    <name evidence="13" type="ORF">IC229_30830</name>
</gene>
<dbReference type="Gene3D" id="3.40.47.10">
    <property type="match status" value="2"/>
</dbReference>
<dbReference type="PANTHER" id="PTHR43074">
    <property type="entry name" value="OMEGA-3 POLYUNSATURATED FATTY ACID SYNTHASE PFAB-RELATED"/>
    <property type="match status" value="1"/>
</dbReference>
<dbReference type="InterPro" id="IPR010083">
    <property type="entry name" value="FabA"/>
</dbReference>
<dbReference type="GO" id="GO:0004315">
    <property type="term" value="F:3-oxoacyl-[acyl-carrier-protein] synthase activity"/>
    <property type="evidence" value="ECO:0007669"/>
    <property type="project" value="InterPro"/>
</dbReference>
<name>A0A927AVB8_9BACT</name>
<dbReference type="InterPro" id="IPR018201">
    <property type="entry name" value="Ketoacyl_synth_AS"/>
</dbReference>
<dbReference type="PROSITE" id="PS00606">
    <property type="entry name" value="KS3_1"/>
    <property type="match status" value="1"/>
</dbReference>
<keyword evidence="14" id="KW-1185">Reference proteome</keyword>
<dbReference type="SUPFAM" id="SSF53901">
    <property type="entry name" value="Thiolase-like"/>
    <property type="match status" value="3"/>
</dbReference>
<evidence type="ECO:0000259" key="12">
    <source>
        <dbReference type="PROSITE" id="PS52004"/>
    </source>
</evidence>
<comment type="similarity">
    <text evidence="2">Belongs to the thioester dehydratase family. FabA subfamily.</text>
</comment>
<dbReference type="Pfam" id="PF02801">
    <property type="entry name" value="Ketoacyl-synt_C"/>
    <property type="match status" value="2"/>
</dbReference>
<keyword evidence="7" id="KW-0276">Fatty acid metabolism</keyword>
<dbReference type="EMBL" id="JACWZY010000043">
    <property type="protein sequence ID" value="MBD2705061.1"/>
    <property type="molecule type" value="Genomic_DNA"/>
</dbReference>
<evidence type="ECO:0000256" key="3">
    <source>
        <dbReference type="ARBA" id="ARBA00022450"/>
    </source>
</evidence>
<dbReference type="GO" id="GO:0019171">
    <property type="term" value="F:(3R)-hydroxyacyl-[acyl-carrier-protein] dehydratase activity"/>
    <property type="evidence" value="ECO:0007669"/>
    <property type="project" value="InterPro"/>
</dbReference>
<keyword evidence="5" id="KW-0597">Phosphoprotein</keyword>
<dbReference type="SUPFAM" id="SSF54637">
    <property type="entry name" value="Thioesterase/thiol ester dehydrase-isomerase"/>
    <property type="match status" value="4"/>
</dbReference>
<dbReference type="InterPro" id="IPR014043">
    <property type="entry name" value="Acyl_transferase_dom"/>
</dbReference>
<keyword evidence="4" id="KW-0444">Lipid biosynthesis</keyword>
<evidence type="ECO:0000256" key="7">
    <source>
        <dbReference type="ARBA" id="ARBA00022832"/>
    </source>
</evidence>
<keyword evidence="8" id="KW-0443">Lipid metabolism</keyword>
<dbReference type="InterPro" id="IPR016039">
    <property type="entry name" value="Thiolase-like"/>
</dbReference>
<feature type="domain" description="Ketosynthase family 3 (KS3)" evidence="12">
    <location>
        <begin position="468"/>
        <end position="929"/>
    </location>
</feature>
<proteinExistence type="inferred from homology"/>
<dbReference type="Pfam" id="PF00109">
    <property type="entry name" value="ketoacyl-synt"/>
    <property type="match status" value="2"/>
</dbReference>
<keyword evidence="3" id="KW-0596">Phosphopantetheine</keyword>
<evidence type="ECO:0000256" key="1">
    <source>
        <dbReference type="ARBA" id="ARBA00005194"/>
    </source>
</evidence>
<evidence type="ECO:0000256" key="4">
    <source>
        <dbReference type="ARBA" id="ARBA00022516"/>
    </source>
</evidence>
<dbReference type="RefSeq" id="WP_190892150.1">
    <property type="nucleotide sequence ID" value="NZ_JACWZY010000043.1"/>
</dbReference>
<evidence type="ECO:0000256" key="5">
    <source>
        <dbReference type="ARBA" id="ARBA00022553"/>
    </source>
</evidence>
<keyword evidence="10" id="KW-0456">Lyase</keyword>
<dbReference type="InterPro" id="IPR014030">
    <property type="entry name" value="Ketoacyl_synth_N"/>
</dbReference>
<evidence type="ECO:0000313" key="14">
    <source>
        <dbReference type="Proteomes" id="UP000598820"/>
    </source>
</evidence>
<dbReference type="GO" id="GO:0006633">
    <property type="term" value="P:fatty acid biosynthetic process"/>
    <property type="evidence" value="ECO:0007669"/>
    <property type="project" value="UniProtKB-KW"/>
</dbReference>
<dbReference type="Gene3D" id="3.10.129.10">
    <property type="entry name" value="Hotdog Thioesterase"/>
    <property type="match status" value="4"/>
</dbReference>
<dbReference type="PANTHER" id="PTHR43074:SF1">
    <property type="entry name" value="BETA-KETOACYL SYNTHASE FAMILY PROTEIN-RELATED"/>
    <property type="match status" value="1"/>
</dbReference>
<dbReference type="SMART" id="SM00827">
    <property type="entry name" value="PKS_AT"/>
    <property type="match status" value="1"/>
</dbReference>
<dbReference type="InterPro" id="IPR016035">
    <property type="entry name" value="Acyl_Trfase/lysoPLipase"/>
</dbReference>
<keyword evidence="9" id="KW-0275">Fatty acid biosynthesis</keyword>
<protein>
    <recommendedName>
        <fullName evidence="12">Ketosynthase family 3 (KS3) domain-containing protein</fullName>
    </recommendedName>
</protein>
<accession>A0A927AVB8</accession>
<evidence type="ECO:0000256" key="6">
    <source>
        <dbReference type="ARBA" id="ARBA00022679"/>
    </source>
</evidence>
<comment type="similarity">
    <text evidence="11">Belongs to the thiolase-like superfamily. Beta-ketoacyl-ACP synthases family.</text>
</comment>
<keyword evidence="6 11" id="KW-0808">Transferase</keyword>
<organism evidence="13 14">
    <name type="scientific">Spirosoma profusum</name>
    <dbReference type="NCBI Taxonomy" id="2771354"/>
    <lineage>
        <taxon>Bacteria</taxon>
        <taxon>Pseudomonadati</taxon>
        <taxon>Bacteroidota</taxon>
        <taxon>Cytophagia</taxon>
        <taxon>Cytophagales</taxon>
        <taxon>Cytophagaceae</taxon>
        <taxon>Spirosoma</taxon>
    </lineage>
</organism>
<dbReference type="SMART" id="SM00825">
    <property type="entry name" value="PKS_KS"/>
    <property type="match status" value="1"/>
</dbReference>
<evidence type="ECO:0000256" key="9">
    <source>
        <dbReference type="ARBA" id="ARBA00023160"/>
    </source>
</evidence>
<dbReference type="InterPro" id="IPR001227">
    <property type="entry name" value="Ac_transferase_dom_sf"/>
</dbReference>
<evidence type="ECO:0000256" key="8">
    <source>
        <dbReference type="ARBA" id="ARBA00023098"/>
    </source>
</evidence>
<dbReference type="SUPFAM" id="SSF52151">
    <property type="entry name" value="FabD/lysophospholipase-like"/>
    <property type="match status" value="1"/>
</dbReference>
<comment type="pathway">
    <text evidence="1">Lipid metabolism; fatty acid biosynthesis.</text>
</comment>
<dbReference type="CDD" id="cd00833">
    <property type="entry name" value="PKS"/>
    <property type="match status" value="2"/>
</dbReference>
<dbReference type="InterPro" id="IPR029069">
    <property type="entry name" value="HotDog_dom_sf"/>
</dbReference>
<evidence type="ECO:0000256" key="11">
    <source>
        <dbReference type="RuleBase" id="RU003694"/>
    </source>
</evidence>
<dbReference type="InterPro" id="IPR013114">
    <property type="entry name" value="FabA_FabZ"/>
</dbReference>
<dbReference type="CDD" id="cd01287">
    <property type="entry name" value="FabA"/>
    <property type="match status" value="1"/>
</dbReference>
<dbReference type="InterPro" id="IPR052568">
    <property type="entry name" value="PKS-FAS_Synthase"/>
</dbReference>
<dbReference type="Gene3D" id="3.40.366.10">
    <property type="entry name" value="Malonyl-Coenzyme A Acyl Carrier Protein, domain 2"/>
    <property type="match status" value="1"/>
</dbReference>
<evidence type="ECO:0000313" key="13">
    <source>
        <dbReference type="EMBL" id="MBD2705061.1"/>
    </source>
</evidence>
<evidence type="ECO:0000256" key="2">
    <source>
        <dbReference type="ARBA" id="ARBA00006714"/>
    </source>
</evidence>
<dbReference type="GO" id="GO:0005737">
    <property type="term" value="C:cytoplasm"/>
    <property type="evidence" value="ECO:0007669"/>
    <property type="project" value="InterPro"/>
</dbReference>
<dbReference type="InterPro" id="IPR020841">
    <property type="entry name" value="PKS_Beta-ketoAc_synthase_dom"/>
</dbReference>
<sequence length="2308" mass="254820">MKTDRTGEKIAIVGLGALFPGANTPDQFWDNLVSNKSAIRQATEADFGIDPALFFSEAKGKLDTCYSLRGGFVEDFSFNPHGYKLDAQTLLNQDRLGQWCLYVAQEALKDSGYWGHDALKRCGVIMGTLSFPTHKSWQILSDLYADIARQTIEKLSGEPIPPPTLYPENSANFRDTVVVSTPSALVAQAVGLNGPHYSLDAACASSLYAVKLACDELRAGNADMMLAGAVSAAHTLQIHIGFSYFHAYPLISEVSAPLDQRSNGLTSSEGAGMVVLKRLSDAERDGDTIHAIIEGVSLSNDGKGEFLLTPNPKGQRLAFERAYSQTPFGPEAIDYLECHATGTRLGDKVELNSIGDFFGPNAPYVGSVKSSIGHLLTASGMASMLKVILGMKHRTLTATTGIEAPLLSADGQVNAEHIVRENQSWPAKDNTLRAGINAFGFGGTNAHMILSSPASDISTEPTSSSQPPMPLAIVGMDLHMGDCENLDDFYLSLLLGRQHFRELPPERWKGMDALHQTLNTAGIPDMEQLRGAWIGAFDIDLLRFKIQPNEAERTSPQQILMLKVADRAIRDAGLDKLEGQGANVAVIIAMETELEIHHRLGRGHISLQVQQAVQEAGLVVEESSLNALNLELKNAIFSDYEGHSISEHTGFIGNIIASRIAALMDFTGPAFTVSSNENGVYKALEIAQRLLTNREVDAVVLGAVDLGGGFESVLARHAIHPVHTGPISMGWNHSTNGWAIGEGAGAIVLKRADETSTDRVYARLDDLAIVQSDVASLRGTIREKTVYEAANQVLNRQQVKPSDIGFMEVSASGIAAEDQPEMAGLAQVYSGKGATLSCALGSSKAHIGHTYTASGIASLIKTALSLYYRFLPGVPNWEGPVSATTFEGSPFYVPTFSRPWVLEKGQDSLRAAINGLAADGTSAHMLLSEGDHPRSNQPSPYLLRGGERLFPIRSATLTGLLEQVTELESLLSIKSFTQISDQFCTKFQTEFESSAQILVLVASSNKELKREAQYFLTNLVAKPQATLQTPAGSYYTPKQLGNTGKLALVYPGSGSPYVGAGAMLFQAFPGLYDVLQKQGFDMANALSPNLYPRHLFALDSDGKQEVQRRFLTNALAMILTGGAFSGLYTELLQEYLGVQADSVLGYSQGEASTMYYCQSIWKATAIEEKFVKAPLFREKVGGRMTLLAELWQLPEAEARERWSSRLIHLPNGRPGYATLSDWFRQEVAPFESRIFLTFINTDTEIILSGDSADLDRLLARQELNSVPLTINNVVHHDFCRQLADELLEMHRLDIQPVRSKTMYSSNTAEPLVIDSETLANNSMEVCCRPVDWPRIVRKLSDNNHKLFIEVGVNATCSRWISEVLREKDHAVLPMDRKGASVLHNLTGFVAKLVAHGVSVNLAPFYTHQSTEQVPRKTLIKRLKTGGPRFESLVLTDENRRHFSQKSGRSQSILAETPTITFPRIPQLTSMQVSSFAIEQPEVAFETLDSPTLQLAENGLSMQDYSDSNRLLNKTIIWDEADLLMFASGKIQDVFGEDYAIIDTYPRRVMLPMPPYLLVSRVTKLDATVHDYKPSRITTEYDIPYGSVFTTDGQIPGAVAVESGQCDLLLISYLGIDFQNKGQYVYRLLDCTLTFTDDLPFEGQTLRYDISIDRFVRNEQNLLFFFSYRCYVEDRLVLKMDGGCAGFFSDAELALGQGVVFTPQERRQRETRPRQFFTPLLECAKTAFSAEEMMALIRGDLVSCFGKAYFSNGRNPSLRLPPKEILMLDRITHVDQQGGSCGLGFIEAEKDLHPDDWYFPCHFRDDEVLAGSLQAEGGSQLLRFYMLLLGMQRLTKDARFQPVLGKPQKVRCRKEVPARVGKLIYQLDVREIGLVPEPYVIADLTILYEGQIAVFFENLGLRLQEKDQPSYLKNALNQQKEVFVRPVDKPVLFNEYHLTQFALGPVYKCFGEDYTVFEGRALSRQPNTDLQLISRVLSTTGQRYVFNNKPVMISEYDVPADAWYYQQNAAPVMPYSILMEIALQPCGFLGSYLGSTLLFPEKDLFFRNLDGDGDLLRSVDLRGKTITNQVCLQSHTALNGTVLQRYSFALSVDGTAFYQGNASFGFFTKDDLANQVGLDQGTHVAPWYVTQPADQLKSLTVKLDSLFGRMKLFQSVNPASPQLHLAGDQLNLLDTALLVKEGGKFGNGYVFARKAIDTSNWFFTCHFYQDPVMPGSLGVEAMVQAMQLFALQQGLADGLSNVTFQQAAPHKTVWKYRGQILATDPEISLELHIKTIDRTDSSVTLTADASLWKGALRIYTVTDLSIRIG</sequence>
<dbReference type="Proteomes" id="UP000598820">
    <property type="component" value="Unassembled WGS sequence"/>
</dbReference>
<reference evidence="13" key="1">
    <citation type="submission" date="2020-09" db="EMBL/GenBank/DDBJ databases">
        <authorList>
            <person name="Kim M.K."/>
        </authorList>
    </citation>
    <scope>NUCLEOTIDE SEQUENCE</scope>
    <source>
        <strain evidence="13">BT702</strain>
    </source>
</reference>
<comment type="caution">
    <text evidence="13">The sequence shown here is derived from an EMBL/GenBank/DDBJ whole genome shotgun (WGS) entry which is preliminary data.</text>
</comment>
<dbReference type="Gene3D" id="3.30.70.3290">
    <property type="match status" value="1"/>
</dbReference>
<dbReference type="InterPro" id="IPR014031">
    <property type="entry name" value="Ketoacyl_synth_C"/>
</dbReference>
<feature type="domain" description="Ketosynthase family 3 (KS3)" evidence="12">
    <location>
        <begin position="7"/>
        <end position="452"/>
    </location>
</feature>